<dbReference type="GO" id="GO:0061522">
    <property type="term" value="F:1,4-dihydroxy-2-naphthoyl-CoA thioesterase activity"/>
    <property type="evidence" value="ECO:0007669"/>
    <property type="project" value="TreeGrafter"/>
</dbReference>
<dbReference type="InterPro" id="IPR029069">
    <property type="entry name" value="HotDog_dom_sf"/>
</dbReference>
<dbReference type="PANTHER" id="PTHR43240:SF5">
    <property type="entry name" value="1,4-DIHYDROXY-2-NAPHTHOYL-COA THIOESTERASE 1"/>
    <property type="match status" value="1"/>
</dbReference>
<evidence type="ECO:0000256" key="2">
    <source>
        <dbReference type="ARBA" id="ARBA00022801"/>
    </source>
</evidence>
<dbReference type="InterPro" id="IPR006683">
    <property type="entry name" value="Thioestr_dom"/>
</dbReference>
<accession>A0AAD0VCH6</accession>
<dbReference type="Pfam" id="PF03061">
    <property type="entry name" value="4HBT"/>
    <property type="match status" value="1"/>
</dbReference>
<evidence type="ECO:0000259" key="3">
    <source>
        <dbReference type="Pfam" id="PF03061"/>
    </source>
</evidence>
<evidence type="ECO:0000313" key="4">
    <source>
        <dbReference type="EMBL" id="AXI69847.1"/>
    </source>
</evidence>
<dbReference type="Gene3D" id="3.10.129.10">
    <property type="entry name" value="Hotdog Thioesterase"/>
    <property type="match status" value="1"/>
</dbReference>
<dbReference type="NCBIfam" id="TIGR00369">
    <property type="entry name" value="unchar_dom_1"/>
    <property type="match status" value="1"/>
</dbReference>
<feature type="domain" description="Thioesterase" evidence="3">
    <location>
        <begin position="60"/>
        <end position="135"/>
    </location>
</feature>
<gene>
    <name evidence="4" type="ORF">DTW94_00050</name>
</gene>
<reference evidence="4 5" key="1">
    <citation type="submission" date="2018-07" db="EMBL/GenBank/DDBJ databases">
        <title>Complete genome sequence of soil actinomycete Streptomyces cavourensis tj430.</title>
        <authorList>
            <person name="Wang P."/>
            <person name="Huang Y."/>
        </authorList>
    </citation>
    <scope>NUCLEOTIDE SEQUENCE [LARGE SCALE GENOMIC DNA]</scope>
    <source>
        <strain evidence="4 5">TJ430</strain>
    </source>
</reference>
<organism evidence="4 5">
    <name type="scientific">Streptomyces cavourensis</name>
    <dbReference type="NCBI Taxonomy" id="67258"/>
    <lineage>
        <taxon>Bacteria</taxon>
        <taxon>Bacillati</taxon>
        <taxon>Actinomycetota</taxon>
        <taxon>Actinomycetes</taxon>
        <taxon>Kitasatosporales</taxon>
        <taxon>Streptomycetaceae</taxon>
        <taxon>Streptomyces</taxon>
    </lineage>
</organism>
<protein>
    <submittedName>
        <fullName evidence="4">Hotdog fold thioesterase</fullName>
    </submittedName>
</protein>
<dbReference type="PANTHER" id="PTHR43240">
    <property type="entry name" value="1,4-DIHYDROXY-2-NAPHTHOYL-COA THIOESTERASE 1"/>
    <property type="match status" value="1"/>
</dbReference>
<dbReference type="Proteomes" id="UP000253779">
    <property type="component" value="Chromosome"/>
</dbReference>
<dbReference type="CDD" id="cd03443">
    <property type="entry name" value="PaaI_thioesterase"/>
    <property type="match status" value="1"/>
</dbReference>
<evidence type="ECO:0000313" key="5">
    <source>
        <dbReference type="Proteomes" id="UP000253779"/>
    </source>
</evidence>
<dbReference type="AlphaFoldDB" id="A0AAD0VCH6"/>
<dbReference type="RefSeq" id="WP_114928449.1">
    <property type="nucleotide sequence ID" value="NZ_CP030930.1"/>
</dbReference>
<dbReference type="InterPro" id="IPR003736">
    <property type="entry name" value="PAAI_dom"/>
</dbReference>
<dbReference type="GO" id="GO:0005829">
    <property type="term" value="C:cytosol"/>
    <property type="evidence" value="ECO:0007669"/>
    <property type="project" value="TreeGrafter"/>
</dbReference>
<dbReference type="SUPFAM" id="SSF54637">
    <property type="entry name" value="Thioesterase/thiol ester dehydrase-isomerase"/>
    <property type="match status" value="1"/>
</dbReference>
<name>A0AAD0VCH6_9ACTN</name>
<evidence type="ECO:0000256" key="1">
    <source>
        <dbReference type="ARBA" id="ARBA00008324"/>
    </source>
</evidence>
<proteinExistence type="inferred from homology"/>
<dbReference type="EMBL" id="CP030930">
    <property type="protein sequence ID" value="AXI69847.1"/>
    <property type="molecule type" value="Genomic_DNA"/>
</dbReference>
<sequence>MTTFAAPPAPEAGPEAAAAWVNEVGSDTLAGRMGLTFLEAAPRRVVATMPVTGNTQLQRMLHGGASAVLAESLGSLGAALHAGEGRIAVGVDINATHHLPVRSGTVTGVATALHLGGSTASYEVVITDDAGRRVCTARITCAIHGRRKRA</sequence>
<keyword evidence="2" id="KW-0378">Hydrolase</keyword>
<comment type="similarity">
    <text evidence="1">Belongs to the thioesterase PaaI family.</text>
</comment>